<dbReference type="InterPro" id="IPR023368">
    <property type="entry name" value="UPF0066_cons_site"/>
</dbReference>
<comment type="caution">
    <text evidence="4">The sequence shown here is derived from an EMBL/GenBank/DDBJ whole genome shotgun (WGS) entry which is preliminary data.</text>
</comment>
<dbReference type="CDD" id="cd09281">
    <property type="entry name" value="UPF0066"/>
    <property type="match status" value="1"/>
</dbReference>
<dbReference type="InterPro" id="IPR023370">
    <property type="entry name" value="TrmO-like_N"/>
</dbReference>
<evidence type="ECO:0000259" key="3">
    <source>
        <dbReference type="PROSITE" id="PS51668"/>
    </source>
</evidence>
<proteinExistence type="inferred from homology"/>
<evidence type="ECO:0000256" key="2">
    <source>
        <dbReference type="ARBA" id="ARBA00033753"/>
    </source>
</evidence>
<dbReference type="AlphaFoldDB" id="A0AAP2GRW6"/>
<evidence type="ECO:0000256" key="1">
    <source>
        <dbReference type="ARBA" id="ARBA00022691"/>
    </source>
</evidence>
<dbReference type="SUPFAM" id="SSF118196">
    <property type="entry name" value="YaeB-like"/>
    <property type="match status" value="1"/>
</dbReference>
<dbReference type="InterPro" id="IPR036413">
    <property type="entry name" value="YaeB-like_sf"/>
</dbReference>
<comment type="similarity">
    <text evidence="2">Belongs to the tRNA methyltransferase O family.</text>
</comment>
<feature type="domain" description="TsaA-like" evidence="3">
    <location>
        <begin position="5"/>
        <end position="131"/>
    </location>
</feature>
<dbReference type="Gene3D" id="2.40.30.70">
    <property type="entry name" value="YaeB-like"/>
    <property type="match status" value="1"/>
</dbReference>
<accession>A0AAP2GRW6</accession>
<dbReference type="InterPro" id="IPR036414">
    <property type="entry name" value="YaeB_N_sf"/>
</dbReference>
<sequence>MEPSIKFIGRIHSPFKRIEDCPLQEHENAPEASITIFPDFAEGIKDIKAGDQLVLLTWLHAADRTVIKCIPRRNYDAPQIGVFSTRSPDRPNPIGMHTVKVLSIAADGIKVSNLEVLDQTPLVDIKPVIKG</sequence>
<reference evidence="4 5" key="1">
    <citation type="submission" date="2021-05" db="EMBL/GenBank/DDBJ databases">
        <title>A Polyphasic approach of four new species of the genus Ohtaekwangia: Ohtaekwangia histidinii sp. nov., Ohtaekwangia cretensis sp. nov., Ohtaekwangia indiensis sp. nov., Ohtaekwangia reichenbachii sp. nov. from diverse environment.</title>
        <authorList>
            <person name="Octaviana S."/>
        </authorList>
    </citation>
    <scope>NUCLEOTIDE SEQUENCE [LARGE SCALE GENOMIC DNA]</scope>
    <source>
        <strain evidence="4 5">PWU4</strain>
    </source>
</reference>
<dbReference type="Proteomes" id="UP001319200">
    <property type="component" value="Unassembled WGS sequence"/>
</dbReference>
<dbReference type="NCBIfam" id="TIGR00104">
    <property type="entry name" value="tRNA_TsaA"/>
    <property type="match status" value="1"/>
</dbReference>
<keyword evidence="1" id="KW-0949">S-adenosyl-L-methionine</keyword>
<protein>
    <submittedName>
        <fullName evidence="4">tRNA (N6-threonylcarbamoyladenosine(37)-N6)-methyltransferase TrmO</fullName>
    </submittedName>
</protein>
<evidence type="ECO:0000313" key="5">
    <source>
        <dbReference type="Proteomes" id="UP001319200"/>
    </source>
</evidence>
<dbReference type="EMBL" id="JAHESF010000041">
    <property type="protein sequence ID" value="MBT1700465.1"/>
    <property type="molecule type" value="Genomic_DNA"/>
</dbReference>
<dbReference type="PANTHER" id="PTHR12818:SF0">
    <property type="entry name" value="TRNA (ADENINE(37)-N6)-METHYLTRANSFERASE"/>
    <property type="match status" value="1"/>
</dbReference>
<dbReference type="PROSITE" id="PS51668">
    <property type="entry name" value="TSAA_2"/>
    <property type="match status" value="1"/>
</dbReference>
<dbReference type="PANTHER" id="PTHR12818">
    <property type="entry name" value="TRNA (ADENINE(37)-N6)-METHYLTRANSFERASE"/>
    <property type="match status" value="1"/>
</dbReference>
<dbReference type="Pfam" id="PF01980">
    <property type="entry name" value="TrmO_N"/>
    <property type="match status" value="1"/>
</dbReference>
<evidence type="ECO:0000313" key="4">
    <source>
        <dbReference type="EMBL" id="MBT1700465.1"/>
    </source>
</evidence>
<keyword evidence="5" id="KW-1185">Reference proteome</keyword>
<name>A0AAP2GRW6_9BACT</name>
<organism evidence="4 5">
    <name type="scientific">Chryseosolibacter histidini</name>
    <dbReference type="NCBI Taxonomy" id="2782349"/>
    <lineage>
        <taxon>Bacteria</taxon>
        <taxon>Pseudomonadati</taxon>
        <taxon>Bacteroidota</taxon>
        <taxon>Cytophagia</taxon>
        <taxon>Cytophagales</taxon>
        <taxon>Chryseotaleaceae</taxon>
        <taxon>Chryseosolibacter</taxon>
    </lineage>
</organism>
<dbReference type="RefSeq" id="WP_254169119.1">
    <property type="nucleotide sequence ID" value="NZ_JAHESF010000041.1"/>
</dbReference>
<gene>
    <name evidence="4" type="primary">tsaA</name>
    <name evidence="4" type="ORF">KK083_26495</name>
</gene>
<dbReference type="PROSITE" id="PS01318">
    <property type="entry name" value="TSAA_1"/>
    <property type="match status" value="1"/>
</dbReference>
<dbReference type="InterPro" id="IPR040372">
    <property type="entry name" value="YaeB-like"/>
</dbReference>